<gene>
    <name evidence="1" type="ORF">KP509_22G016800</name>
</gene>
<organism evidence="1 2">
    <name type="scientific">Ceratopteris richardii</name>
    <name type="common">Triangle waterfern</name>
    <dbReference type="NCBI Taxonomy" id="49495"/>
    <lineage>
        <taxon>Eukaryota</taxon>
        <taxon>Viridiplantae</taxon>
        <taxon>Streptophyta</taxon>
        <taxon>Embryophyta</taxon>
        <taxon>Tracheophyta</taxon>
        <taxon>Polypodiopsida</taxon>
        <taxon>Polypodiidae</taxon>
        <taxon>Polypodiales</taxon>
        <taxon>Pteridineae</taxon>
        <taxon>Pteridaceae</taxon>
        <taxon>Parkerioideae</taxon>
        <taxon>Ceratopteris</taxon>
    </lineage>
</organism>
<proteinExistence type="predicted"/>
<dbReference type="AlphaFoldDB" id="A0A8T2S2Y9"/>
<comment type="caution">
    <text evidence="1">The sequence shown here is derived from an EMBL/GenBank/DDBJ whole genome shotgun (WGS) entry which is preliminary data.</text>
</comment>
<keyword evidence="2" id="KW-1185">Reference proteome</keyword>
<evidence type="ECO:0000313" key="1">
    <source>
        <dbReference type="EMBL" id="KAH7306525.1"/>
    </source>
</evidence>
<evidence type="ECO:0000313" key="2">
    <source>
        <dbReference type="Proteomes" id="UP000825935"/>
    </source>
</evidence>
<sequence length="107" mass="12461">MDSRLAVIFSAPLDCHNCSFELYHMTRSSKQRNTSGFYFFLLFFLKEKKITLGRSKNNGGTFTCTRFMVKPSPTRKMISLYDFSIYSLKGTIHGTSRRMYMEAPLFL</sequence>
<reference evidence="1" key="1">
    <citation type="submission" date="2021-08" db="EMBL/GenBank/DDBJ databases">
        <title>WGS assembly of Ceratopteris richardii.</title>
        <authorList>
            <person name="Marchant D.B."/>
            <person name="Chen G."/>
            <person name="Jenkins J."/>
            <person name="Shu S."/>
            <person name="Leebens-Mack J."/>
            <person name="Grimwood J."/>
            <person name="Schmutz J."/>
            <person name="Soltis P."/>
            <person name="Soltis D."/>
            <person name="Chen Z.-H."/>
        </authorList>
    </citation>
    <scope>NUCLEOTIDE SEQUENCE</scope>
    <source>
        <strain evidence="1">Whitten #5841</strain>
        <tissue evidence="1">Leaf</tissue>
    </source>
</reference>
<protein>
    <submittedName>
        <fullName evidence="1">Uncharacterized protein</fullName>
    </submittedName>
</protein>
<dbReference type="Proteomes" id="UP000825935">
    <property type="component" value="Chromosome 22"/>
</dbReference>
<accession>A0A8T2S2Y9</accession>
<dbReference type="EMBL" id="CM035427">
    <property type="protein sequence ID" value="KAH7306525.1"/>
    <property type="molecule type" value="Genomic_DNA"/>
</dbReference>
<name>A0A8T2S2Y9_CERRI</name>